<keyword evidence="1" id="KW-0614">Plasmid</keyword>
<dbReference type="Proteomes" id="UP001218231">
    <property type="component" value="Plasmid unnamed3"/>
</dbReference>
<dbReference type="RefSeq" id="WP_273620517.1">
    <property type="nucleotide sequence ID" value="NZ_CP117420.1"/>
</dbReference>
<geneLocation type="plasmid" evidence="1 2">
    <name>unnamed3</name>
</geneLocation>
<protein>
    <submittedName>
        <fullName evidence="1">Uncharacterized protein</fullName>
    </submittedName>
</protein>
<accession>A0ABY7U598</accession>
<name>A0ABY7U598_9SPHN</name>
<reference evidence="1 2" key="1">
    <citation type="submission" date="2023-02" db="EMBL/GenBank/DDBJ databases">
        <title>Genome sequence of Novosphingobium humi KACC 19094.</title>
        <authorList>
            <person name="Kim S."/>
            <person name="Heo J."/>
            <person name="Kwon S.-W."/>
        </authorList>
    </citation>
    <scope>NUCLEOTIDE SEQUENCE [LARGE SCALE GENOMIC DNA]</scope>
    <source>
        <strain evidence="1 2">KACC 19094</strain>
        <plasmid evidence="1 2">unnamed3</plasmid>
    </source>
</reference>
<evidence type="ECO:0000313" key="1">
    <source>
        <dbReference type="EMBL" id="WCT80250.1"/>
    </source>
</evidence>
<evidence type="ECO:0000313" key="2">
    <source>
        <dbReference type="Proteomes" id="UP001218231"/>
    </source>
</evidence>
<sequence>MARKQAAATPRDPAVQYELARAEALSGNRGKALDALENAMKSGLGDAAHALDDRAFDTIRDDPRFTALANRASPASGAGGSDAALAAGSGANHVEIREGANGTHIQAGDVKLDTNF</sequence>
<dbReference type="EMBL" id="CP117420">
    <property type="protein sequence ID" value="WCT80250.1"/>
    <property type="molecule type" value="Genomic_DNA"/>
</dbReference>
<dbReference type="NCBIfam" id="NF047558">
    <property type="entry name" value="TPR_END_plus"/>
    <property type="match status" value="1"/>
</dbReference>
<gene>
    <name evidence="1" type="ORF">PQ457_22150</name>
</gene>
<organism evidence="1 2">
    <name type="scientific">Novosphingobium humi</name>
    <dbReference type="NCBI Taxonomy" id="2282397"/>
    <lineage>
        <taxon>Bacteria</taxon>
        <taxon>Pseudomonadati</taxon>
        <taxon>Pseudomonadota</taxon>
        <taxon>Alphaproteobacteria</taxon>
        <taxon>Sphingomonadales</taxon>
        <taxon>Sphingomonadaceae</taxon>
        <taxon>Novosphingobium</taxon>
    </lineage>
</organism>
<keyword evidence="2" id="KW-1185">Reference proteome</keyword>
<proteinExistence type="predicted"/>